<dbReference type="InterPro" id="IPR007159">
    <property type="entry name" value="SpoVT-AbrB_dom"/>
</dbReference>
<gene>
    <name evidence="2" type="ORF">A2851_00110</name>
</gene>
<dbReference type="Proteomes" id="UP000176863">
    <property type="component" value="Unassembled WGS sequence"/>
</dbReference>
<dbReference type="InterPro" id="IPR037914">
    <property type="entry name" value="SpoVT-AbrB_sf"/>
</dbReference>
<evidence type="ECO:0000313" key="2">
    <source>
        <dbReference type="EMBL" id="OGG53368.1"/>
    </source>
</evidence>
<dbReference type="AlphaFoldDB" id="A0A1F6CW27"/>
<protein>
    <recommendedName>
        <fullName evidence="1">SpoVT-AbrB domain-containing protein</fullName>
    </recommendedName>
</protein>
<evidence type="ECO:0000313" key="3">
    <source>
        <dbReference type="Proteomes" id="UP000176863"/>
    </source>
</evidence>
<dbReference type="SUPFAM" id="SSF89447">
    <property type="entry name" value="AbrB/MazE/MraZ-like"/>
    <property type="match status" value="1"/>
</dbReference>
<dbReference type="Gene3D" id="2.10.260.10">
    <property type="match status" value="1"/>
</dbReference>
<dbReference type="PANTHER" id="PTHR40516">
    <property type="entry name" value="ANTITOXIN CHPS-RELATED"/>
    <property type="match status" value="1"/>
</dbReference>
<comment type="caution">
    <text evidence="2">The sequence shown here is derived from an EMBL/GenBank/DDBJ whole genome shotgun (WGS) entry which is preliminary data.</text>
</comment>
<organism evidence="2 3">
    <name type="scientific">Candidatus Kaiserbacteria bacterium RIFCSPHIGHO2_01_FULL_53_29</name>
    <dbReference type="NCBI Taxonomy" id="1798480"/>
    <lineage>
        <taxon>Bacteria</taxon>
        <taxon>Candidatus Kaiseribacteriota</taxon>
    </lineage>
</organism>
<name>A0A1F6CW27_9BACT</name>
<dbReference type="InterPro" id="IPR039052">
    <property type="entry name" value="Antitox_PemI-like"/>
</dbReference>
<sequence>MNISVKTRAAKWGNSIGVRLSARVAARAGITEHTEITVEAKENSIVLSPIKTKNIRATRRSLKTLLKNVRPRLTAEDKEWLDMKPVGREAL</sequence>
<dbReference type="PANTHER" id="PTHR40516:SF1">
    <property type="entry name" value="ANTITOXIN CHPS-RELATED"/>
    <property type="match status" value="1"/>
</dbReference>
<dbReference type="GO" id="GO:0003677">
    <property type="term" value="F:DNA binding"/>
    <property type="evidence" value="ECO:0007669"/>
    <property type="project" value="InterPro"/>
</dbReference>
<evidence type="ECO:0000259" key="1">
    <source>
        <dbReference type="SMART" id="SM00966"/>
    </source>
</evidence>
<dbReference type="GO" id="GO:0097351">
    <property type="term" value="F:toxin sequestering activity"/>
    <property type="evidence" value="ECO:0007669"/>
    <property type="project" value="InterPro"/>
</dbReference>
<dbReference type="EMBL" id="MFKT01000013">
    <property type="protein sequence ID" value="OGG53368.1"/>
    <property type="molecule type" value="Genomic_DNA"/>
</dbReference>
<feature type="domain" description="SpoVT-AbrB" evidence="1">
    <location>
        <begin position="10"/>
        <end position="55"/>
    </location>
</feature>
<reference evidence="2 3" key="1">
    <citation type="journal article" date="2016" name="Nat. Commun.">
        <title>Thousands of microbial genomes shed light on interconnected biogeochemical processes in an aquifer system.</title>
        <authorList>
            <person name="Anantharaman K."/>
            <person name="Brown C.T."/>
            <person name="Hug L.A."/>
            <person name="Sharon I."/>
            <person name="Castelle C.J."/>
            <person name="Probst A.J."/>
            <person name="Thomas B.C."/>
            <person name="Singh A."/>
            <person name="Wilkins M.J."/>
            <person name="Karaoz U."/>
            <person name="Brodie E.L."/>
            <person name="Williams K.H."/>
            <person name="Hubbard S.S."/>
            <person name="Banfield J.F."/>
        </authorList>
    </citation>
    <scope>NUCLEOTIDE SEQUENCE [LARGE SCALE GENOMIC DNA]</scope>
</reference>
<proteinExistence type="predicted"/>
<accession>A0A1F6CW27</accession>
<dbReference type="SMART" id="SM00966">
    <property type="entry name" value="SpoVT_AbrB"/>
    <property type="match status" value="1"/>
</dbReference>
<dbReference type="STRING" id="1798480.A2851_00110"/>